<feature type="region of interest" description="Disordered" evidence="6">
    <location>
        <begin position="47"/>
        <end position="104"/>
    </location>
</feature>
<dbReference type="OrthoDB" id="2309723at2759"/>
<accession>A0A8H5LWH0</accession>
<dbReference type="InterPro" id="IPR001138">
    <property type="entry name" value="Zn2Cys6_DnaBD"/>
</dbReference>
<reference evidence="8 9" key="1">
    <citation type="journal article" date="2020" name="ISME J.">
        <title>Uncovering the hidden diversity of litter-decomposition mechanisms in mushroom-forming fungi.</title>
        <authorList>
            <person name="Floudas D."/>
            <person name="Bentzer J."/>
            <person name="Ahren D."/>
            <person name="Johansson T."/>
            <person name="Persson P."/>
            <person name="Tunlid A."/>
        </authorList>
    </citation>
    <scope>NUCLEOTIDE SEQUENCE [LARGE SCALE GENOMIC DNA]</scope>
    <source>
        <strain evidence="8 9">CBS 291.85</strain>
    </source>
</reference>
<dbReference type="GO" id="GO:0005634">
    <property type="term" value="C:nucleus"/>
    <property type="evidence" value="ECO:0007669"/>
    <property type="project" value="UniProtKB-SubCell"/>
</dbReference>
<dbReference type="PANTHER" id="PTHR47338">
    <property type="entry name" value="ZN(II)2CYS6 TRANSCRIPTION FACTOR (EUROFUNG)-RELATED"/>
    <property type="match status" value="1"/>
</dbReference>
<dbReference type="Gene3D" id="4.10.240.10">
    <property type="entry name" value="Zn(2)-C6 fungal-type DNA-binding domain"/>
    <property type="match status" value="1"/>
</dbReference>
<comment type="caution">
    <text evidence="8">The sequence shown here is derived from an EMBL/GenBank/DDBJ whole genome shotgun (WGS) entry which is preliminary data.</text>
</comment>
<evidence type="ECO:0000256" key="1">
    <source>
        <dbReference type="ARBA" id="ARBA00004123"/>
    </source>
</evidence>
<dbReference type="PANTHER" id="PTHR47338:SF29">
    <property type="entry name" value="ZN(2)-C6 FUNGAL-TYPE DOMAIN-CONTAINING PROTEIN"/>
    <property type="match status" value="1"/>
</dbReference>
<dbReference type="AlphaFoldDB" id="A0A8H5LWH0"/>
<keyword evidence="9" id="KW-1185">Reference proteome</keyword>
<dbReference type="CDD" id="cd00067">
    <property type="entry name" value="GAL4"/>
    <property type="match status" value="1"/>
</dbReference>
<dbReference type="InterPro" id="IPR036864">
    <property type="entry name" value="Zn2-C6_fun-type_DNA-bd_sf"/>
</dbReference>
<comment type="subcellular location">
    <subcellularLocation>
        <location evidence="1">Nucleus</location>
    </subcellularLocation>
</comment>
<evidence type="ECO:0000313" key="9">
    <source>
        <dbReference type="Proteomes" id="UP000559256"/>
    </source>
</evidence>
<dbReference type="SMART" id="SM00066">
    <property type="entry name" value="GAL4"/>
    <property type="match status" value="1"/>
</dbReference>
<name>A0A8H5LWH0_9AGAR</name>
<feature type="domain" description="Zn(2)-C6 fungal-type" evidence="7">
    <location>
        <begin position="22"/>
        <end position="54"/>
    </location>
</feature>
<evidence type="ECO:0000256" key="6">
    <source>
        <dbReference type="SAM" id="MobiDB-lite"/>
    </source>
</evidence>
<sequence>MYAGSSHSSRILPTKPLKRGKACLTCRFLKIKCDGGRPICGPCERHPKDDPCEYADGPGRSRTRQLEETVSRLEARLREYENPNETPAVTLSNPYDGSESDSTLGVNLTLQPISRYPTDTSTYSPSSQYSIASPASSSSTPRSSAAPPSTRTTSESPTSDNNLAIRNLLDVFFTHASSFGFFLNVSRFYNAATQPSSFTFPTRPCSALLSTVLLCGFHLSPADYPNRSPVRDSSSSSRSQTQTQKQEHEYLLRALRDTAVELCSISHGEVNPYPMQRSLMLQTIQAEVLLSHYFFRTANITEAKRHASSAASLALASNLHRVWPTSTASTPPTPGTQASSYPGVTGAGPDAVEEGERINGFWAVFVLYRNLAVAVDPPSEVCGVFDAPGMQIDTPWPLDMENYKESILPEPGSSTVWNYLNHVQTSADGPYSTHNLLAKSSILLHQATFLEGQYYPTMSERDSQSFSAAFQSLNHLIESLGSHLPPLSTQSSRIDPTNPTTRLLFHAHSMLHGATIKLHGLFAYSDPTSRQVCVAAAKAMIAAGGMNVQEFGCVNPIMGVSYRFLLLILFILPVLRTRELTFSFLRSTDSLDSRLPGLN</sequence>
<dbReference type="SUPFAM" id="SSF57701">
    <property type="entry name" value="Zn2/Cys6 DNA-binding domain"/>
    <property type="match status" value="1"/>
</dbReference>
<evidence type="ECO:0000256" key="4">
    <source>
        <dbReference type="ARBA" id="ARBA00023163"/>
    </source>
</evidence>
<feature type="compositionally biased region" description="Polar residues" evidence="6">
    <location>
        <begin position="83"/>
        <end position="104"/>
    </location>
</feature>
<feature type="compositionally biased region" description="Low complexity" evidence="6">
    <location>
        <begin position="116"/>
        <end position="159"/>
    </location>
</feature>
<dbReference type="GO" id="GO:0000981">
    <property type="term" value="F:DNA-binding transcription factor activity, RNA polymerase II-specific"/>
    <property type="evidence" value="ECO:0007669"/>
    <property type="project" value="InterPro"/>
</dbReference>
<organism evidence="8 9">
    <name type="scientific">Tetrapyrgos nigripes</name>
    <dbReference type="NCBI Taxonomy" id="182062"/>
    <lineage>
        <taxon>Eukaryota</taxon>
        <taxon>Fungi</taxon>
        <taxon>Dikarya</taxon>
        <taxon>Basidiomycota</taxon>
        <taxon>Agaricomycotina</taxon>
        <taxon>Agaricomycetes</taxon>
        <taxon>Agaricomycetidae</taxon>
        <taxon>Agaricales</taxon>
        <taxon>Marasmiineae</taxon>
        <taxon>Marasmiaceae</taxon>
        <taxon>Tetrapyrgos</taxon>
    </lineage>
</organism>
<dbReference type="Proteomes" id="UP000559256">
    <property type="component" value="Unassembled WGS sequence"/>
</dbReference>
<dbReference type="InterPro" id="IPR050815">
    <property type="entry name" value="TF_fung"/>
</dbReference>
<dbReference type="CDD" id="cd12148">
    <property type="entry name" value="fungal_TF_MHR"/>
    <property type="match status" value="1"/>
</dbReference>
<evidence type="ECO:0000256" key="5">
    <source>
        <dbReference type="ARBA" id="ARBA00023242"/>
    </source>
</evidence>
<dbReference type="EMBL" id="JAACJM010000006">
    <property type="protein sequence ID" value="KAF5372112.1"/>
    <property type="molecule type" value="Genomic_DNA"/>
</dbReference>
<dbReference type="PROSITE" id="PS00463">
    <property type="entry name" value="ZN2_CY6_FUNGAL_1"/>
    <property type="match status" value="1"/>
</dbReference>
<feature type="compositionally biased region" description="Basic and acidic residues" evidence="6">
    <location>
        <begin position="64"/>
        <end position="81"/>
    </location>
</feature>
<keyword evidence="2" id="KW-0479">Metal-binding</keyword>
<protein>
    <recommendedName>
        <fullName evidence="7">Zn(2)-C6 fungal-type domain-containing protein</fullName>
    </recommendedName>
</protein>
<feature type="region of interest" description="Disordered" evidence="6">
    <location>
        <begin position="116"/>
        <end position="160"/>
    </location>
</feature>
<evidence type="ECO:0000259" key="7">
    <source>
        <dbReference type="PROSITE" id="PS50048"/>
    </source>
</evidence>
<feature type="compositionally biased region" description="Low complexity" evidence="6">
    <location>
        <begin position="227"/>
        <end position="239"/>
    </location>
</feature>
<keyword evidence="3" id="KW-0805">Transcription regulation</keyword>
<dbReference type="GO" id="GO:0008270">
    <property type="term" value="F:zinc ion binding"/>
    <property type="evidence" value="ECO:0007669"/>
    <property type="project" value="InterPro"/>
</dbReference>
<proteinExistence type="predicted"/>
<dbReference type="PROSITE" id="PS50048">
    <property type="entry name" value="ZN2_CY6_FUNGAL_2"/>
    <property type="match status" value="1"/>
</dbReference>
<keyword evidence="5" id="KW-0539">Nucleus</keyword>
<dbReference type="Pfam" id="PF00172">
    <property type="entry name" value="Zn_clus"/>
    <property type="match status" value="1"/>
</dbReference>
<evidence type="ECO:0000256" key="2">
    <source>
        <dbReference type="ARBA" id="ARBA00022723"/>
    </source>
</evidence>
<evidence type="ECO:0000313" key="8">
    <source>
        <dbReference type="EMBL" id="KAF5372112.1"/>
    </source>
</evidence>
<feature type="region of interest" description="Disordered" evidence="6">
    <location>
        <begin position="226"/>
        <end position="247"/>
    </location>
</feature>
<gene>
    <name evidence="8" type="ORF">D9758_005031</name>
</gene>
<keyword evidence="4" id="KW-0804">Transcription</keyword>
<evidence type="ECO:0000256" key="3">
    <source>
        <dbReference type="ARBA" id="ARBA00023015"/>
    </source>
</evidence>